<feature type="transmembrane region" description="Helical" evidence="11">
    <location>
        <begin position="245"/>
        <end position="265"/>
    </location>
</feature>
<feature type="transmembrane region" description="Helical" evidence="11">
    <location>
        <begin position="277"/>
        <end position="298"/>
    </location>
</feature>
<organism evidence="14 15">
    <name type="scientific">Microbacterium testaceum (strain StLB037)</name>
    <dbReference type="NCBI Taxonomy" id="979556"/>
    <lineage>
        <taxon>Bacteria</taxon>
        <taxon>Bacillati</taxon>
        <taxon>Actinomycetota</taxon>
        <taxon>Actinomycetes</taxon>
        <taxon>Micrococcales</taxon>
        <taxon>Microbacteriaceae</taxon>
        <taxon>Microbacterium</taxon>
    </lineage>
</organism>
<dbReference type="InterPro" id="IPR003593">
    <property type="entry name" value="AAA+_ATPase"/>
</dbReference>
<keyword evidence="8 11" id="KW-1133">Transmembrane helix</keyword>
<feature type="domain" description="ABC transmembrane type-1" evidence="13">
    <location>
        <begin position="20"/>
        <end position="310"/>
    </location>
</feature>
<accession>A0A1H0NIS1</accession>
<dbReference type="GO" id="GO:0016887">
    <property type="term" value="F:ATP hydrolysis activity"/>
    <property type="evidence" value="ECO:0007669"/>
    <property type="project" value="InterPro"/>
</dbReference>
<reference evidence="14 15" key="1">
    <citation type="submission" date="2016-10" db="EMBL/GenBank/DDBJ databases">
        <authorList>
            <person name="de Groot N.N."/>
        </authorList>
    </citation>
    <scope>NUCLEOTIDE SEQUENCE [LARGE SCALE GENOMIC DNA]</scope>
    <source>
        <strain evidence="14 15">StLB037</strain>
    </source>
</reference>
<dbReference type="EMBL" id="FNJN01000003">
    <property type="protein sequence ID" value="SDO92662.1"/>
    <property type="molecule type" value="Genomic_DNA"/>
</dbReference>
<feature type="domain" description="ABC transporter" evidence="12">
    <location>
        <begin position="340"/>
        <end position="580"/>
    </location>
</feature>
<keyword evidence="2" id="KW-0813">Transport</keyword>
<dbReference type="FunFam" id="3.40.50.300:FF:000221">
    <property type="entry name" value="Multidrug ABC transporter ATP-binding protein"/>
    <property type="match status" value="1"/>
</dbReference>
<evidence type="ECO:0000313" key="14">
    <source>
        <dbReference type="EMBL" id="SDO92662.1"/>
    </source>
</evidence>
<feature type="transmembrane region" description="Helical" evidence="11">
    <location>
        <begin position="20"/>
        <end position="44"/>
    </location>
</feature>
<evidence type="ECO:0000256" key="10">
    <source>
        <dbReference type="ARBA" id="ARBA00023455"/>
    </source>
</evidence>
<dbReference type="InterPro" id="IPR003439">
    <property type="entry name" value="ABC_transporter-like_ATP-bd"/>
</dbReference>
<dbReference type="GO" id="GO:0005886">
    <property type="term" value="C:plasma membrane"/>
    <property type="evidence" value="ECO:0007669"/>
    <property type="project" value="UniProtKB-SubCell"/>
</dbReference>
<dbReference type="InterPro" id="IPR036640">
    <property type="entry name" value="ABC1_TM_sf"/>
</dbReference>
<dbReference type="GO" id="GO:0015421">
    <property type="term" value="F:ABC-type oligopeptide transporter activity"/>
    <property type="evidence" value="ECO:0007669"/>
    <property type="project" value="TreeGrafter"/>
</dbReference>
<feature type="transmembrane region" description="Helical" evidence="11">
    <location>
        <begin position="131"/>
        <end position="152"/>
    </location>
</feature>
<dbReference type="SUPFAM" id="SSF52540">
    <property type="entry name" value="P-loop containing nucleoside triphosphate hydrolases"/>
    <property type="match status" value="1"/>
</dbReference>
<keyword evidence="5 11" id="KW-0812">Transmembrane</keyword>
<dbReference type="SMART" id="SM00382">
    <property type="entry name" value="AAA"/>
    <property type="match status" value="1"/>
</dbReference>
<dbReference type="InterPro" id="IPR011527">
    <property type="entry name" value="ABC1_TM_dom"/>
</dbReference>
<evidence type="ECO:0000256" key="8">
    <source>
        <dbReference type="ARBA" id="ARBA00022989"/>
    </source>
</evidence>
<dbReference type="AlphaFoldDB" id="A0A1H0NIS1"/>
<feature type="transmembrane region" description="Helical" evidence="11">
    <location>
        <begin position="158"/>
        <end position="178"/>
    </location>
</feature>
<dbReference type="InterPro" id="IPR027417">
    <property type="entry name" value="P-loop_NTPase"/>
</dbReference>
<keyword evidence="7 14" id="KW-0067">ATP-binding</keyword>
<proteinExistence type="inferred from homology"/>
<name>A0A1H0NIS1_MICTS</name>
<dbReference type="Pfam" id="PF00005">
    <property type="entry name" value="ABC_tran"/>
    <property type="match status" value="1"/>
</dbReference>
<keyword evidence="9 11" id="KW-0472">Membrane</keyword>
<dbReference type="Gene3D" id="3.40.50.300">
    <property type="entry name" value="P-loop containing nucleotide triphosphate hydrolases"/>
    <property type="match status" value="1"/>
</dbReference>
<evidence type="ECO:0000313" key="15">
    <source>
        <dbReference type="Proteomes" id="UP000186456"/>
    </source>
</evidence>
<dbReference type="Gene3D" id="1.20.1560.10">
    <property type="entry name" value="ABC transporter type 1, transmembrane domain"/>
    <property type="match status" value="1"/>
</dbReference>
<evidence type="ECO:0000256" key="5">
    <source>
        <dbReference type="ARBA" id="ARBA00022692"/>
    </source>
</evidence>
<evidence type="ECO:0000259" key="12">
    <source>
        <dbReference type="PROSITE" id="PS50893"/>
    </source>
</evidence>
<keyword evidence="4" id="KW-0997">Cell inner membrane</keyword>
<keyword evidence="6" id="KW-0547">Nucleotide-binding</keyword>
<feature type="transmembrane region" description="Helical" evidence="11">
    <location>
        <begin position="56"/>
        <end position="80"/>
    </location>
</feature>
<keyword evidence="3" id="KW-1003">Cell membrane</keyword>
<gene>
    <name evidence="14" type="ORF">SAMN04487788_1371</name>
</gene>
<dbReference type="PROSITE" id="PS51257">
    <property type="entry name" value="PROKAR_LIPOPROTEIN"/>
    <property type="match status" value="1"/>
</dbReference>
<dbReference type="Proteomes" id="UP000186456">
    <property type="component" value="Unassembled WGS sequence"/>
</dbReference>
<evidence type="ECO:0000256" key="1">
    <source>
        <dbReference type="ARBA" id="ARBA00004429"/>
    </source>
</evidence>
<evidence type="ECO:0000256" key="7">
    <source>
        <dbReference type="ARBA" id="ARBA00022840"/>
    </source>
</evidence>
<dbReference type="SUPFAM" id="SSF90123">
    <property type="entry name" value="ABC transporter transmembrane region"/>
    <property type="match status" value="1"/>
</dbReference>
<sequence length="587" mass="64234">MNNWSRVLRLVWETNPRGVLGILLTTACDAVIPVAQVVLLGLTVNAVQSATDPSSLLIYPALFAGLALLGLILTTLQGYWQAALEQRVSNAFNVRLMEKSGTLSLRDFENPDVYNRLQLATREATGRPYQFFAQLIAAVSGAVSLVLLMGVLVTWSPLVALFVLLAPILPVVANQIFVRRLWAVERDRSEERRRGQYLLALVTNDKTYKETRLFGLVTHFIDSYRAMLGRFYTVDMAIERRRSRATALSGLAGVAVTAVAVFLAIGDAFNAGDLGRLAAYIGAIGAVTVAAQMLIGGLGQLVEHTLFLGNLFAFLDLPVTDAAPAGPGQVDVPDSPAHEIVFEDVTFAYPGQQQPALNGFSATIAAGRTVALVGENGAGKSTIVKLLARLYEPTSGRILLDGVDIRTFDRDQYRDHLTVLFQDFIQYEASVRHNVAFGRISRADDDEGVREALHRAEMTSTVRTLEHGIDTQLGKWFADGKQLSGGQWQRIALARALFRRSPVIVLDEPTASLDARAEEAVFSRLTEESHLATKILISHRFSTVRTADEVLVLQGGQLVEKGDHHSLMDDNGLYAQMFRLQASGYVN</sequence>
<protein>
    <submittedName>
        <fullName evidence="14">ATP-binding cassette, subfamily B</fullName>
    </submittedName>
</protein>
<evidence type="ECO:0000256" key="11">
    <source>
        <dbReference type="SAM" id="Phobius"/>
    </source>
</evidence>
<dbReference type="PANTHER" id="PTHR43394">
    <property type="entry name" value="ATP-DEPENDENT PERMEASE MDL1, MITOCHONDRIAL"/>
    <property type="match status" value="1"/>
</dbReference>
<evidence type="ECO:0000256" key="6">
    <source>
        <dbReference type="ARBA" id="ARBA00022741"/>
    </source>
</evidence>
<dbReference type="PANTHER" id="PTHR43394:SF1">
    <property type="entry name" value="ATP-BINDING CASSETTE SUB-FAMILY B MEMBER 10, MITOCHONDRIAL"/>
    <property type="match status" value="1"/>
</dbReference>
<dbReference type="PROSITE" id="PS50929">
    <property type="entry name" value="ABC_TM1F"/>
    <property type="match status" value="1"/>
</dbReference>
<evidence type="ECO:0000256" key="2">
    <source>
        <dbReference type="ARBA" id="ARBA00022448"/>
    </source>
</evidence>
<dbReference type="RefSeq" id="WP_074694889.1">
    <property type="nucleotide sequence ID" value="NZ_FNJN01000003.1"/>
</dbReference>
<dbReference type="InterPro" id="IPR017871">
    <property type="entry name" value="ABC_transporter-like_CS"/>
</dbReference>
<evidence type="ECO:0000259" key="13">
    <source>
        <dbReference type="PROSITE" id="PS50929"/>
    </source>
</evidence>
<dbReference type="PROSITE" id="PS50893">
    <property type="entry name" value="ABC_TRANSPORTER_2"/>
    <property type="match status" value="1"/>
</dbReference>
<dbReference type="PROSITE" id="PS00211">
    <property type="entry name" value="ABC_TRANSPORTER_1"/>
    <property type="match status" value="1"/>
</dbReference>
<comment type="similarity">
    <text evidence="10">Belongs to the ABC transporter superfamily. Siderophore-Fe(3+) uptake transporter (SIUT) (TC 3.A.1.21) family.</text>
</comment>
<dbReference type="InterPro" id="IPR039421">
    <property type="entry name" value="Type_1_exporter"/>
</dbReference>
<evidence type="ECO:0000256" key="9">
    <source>
        <dbReference type="ARBA" id="ARBA00023136"/>
    </source>
</evidence>
<comment type="subcellular location">
    <subcellularLocation>
        <location evidence="1">Cell inner membrane</location>
        <topology evidence="1">Multi-pass membrane protein</topology>
    </subcellularLocation>
</comment>
<evidence type="ECO:0000256" key="3">
    <source>
        <dbReference type="ARBA" id="ARBA00022475"/>
    </source>
</evidence>
<dbReference type="GO" id="GO:0005524">
    <property type="term" value="F:ATP binding"/>
    <property type="evidence" value="ECO:0007669"/>
    <property type="project" value="UniProtKB-KW"/>
</dbReference>
<evidence type="ECO:0000256" key="4">
    <source>
        <dbReference type="ARBA" id="ARBA00022519"/>
    </source>
</evidence>